<dbReference type="InterPro" id="IPR017932">
    <property type="entry name" value="GATase_2_dom"/>
</dbReference>
<dbReference type="InterPro" id="IPR050795">
    <property type="entry name" value="Asn_Synthetase"/>
</dbReference>
<evidence type="ECO:0000256" key="2">
    <source>
        <dbReference type="ARBA" id="ARBA00022598"/>
    </source>
</evidence>
<organism evidence="10 11">
    <name type="scientific">Aliiroseovarius zhejiangensis</name>
    <dbReference type="NCBI Taxonomy" id="1632025"/>
    <lineage>
        <taxon>Bacteria</taxon>
        <taxon>Pseudomonadati</taxon>
        <taxon>Pseudomonadota</taxon>
        <taxon>Alphaproteobacteria</taxon>
        <taxon>Rhodobacterales</taxon>
        <taxon>Paracoccaceae</taxon>
        <taxon>Aliiroseovarius</taxon>
    </lineage>
</organism>
<evidence type="ECO:0000256" key="1">
    <source>
        <dbReference type="ARBA" id="ARBA00012737"/>
    </source>
</evidence>
<dbReference type="PANTHER" id="PTHR11772">
    <property type="entry name" value="ASPARAGINE SYNTHETASE"/>
    <property type="match status" value="1"/>
</dbReference>
<sequence>MCGIVCAWGKERHVWTRHALDRLSHRGPDAQALRDVGDLVVGFARLAINAIGDEGMQPLSQTTLTGVINGEIYNHLALREEFGLTSLGGSDMAVVLPLFATLGEGVLDRLDGFFSGVVYDSAANRLFTLRDAIGKKPLFLVSTDGTFMLTSALKSAMRVERFEEIPLGLCEIDMESGQIIQRALPRRPTPLSAKKSTPQALVTTMRRSINKRTACSDLASFAVFVSGGLDSSIIATLVHEGPDRDRAHYYYFDDPESEDAHYAALLLADLGVPASRIHPVSVPMMSEMPELISRVVEATESYNPSIISNGIGTYLLAQSARAGGHKVALGGDGADEMFCGYFDPPDFGPDRSWDTSRARLLADLQRTELRRVDGAAMAYGIEVRCPFLDHDLRDLAQGFTETDFYGDGPQPIRKRVLRQAFAAHLPPEIIARPKQSFDRGTGIQRLMILCCTRAGDSETDYLHAVWHSHFRDLLGHLDADPYFHSYPAFDMFLKTRGRRYTLPPENTGKM</sequence>
<keyword evidence="4" id="KW-0547">Nucleotide-binding</keyword>
<keyword evidence="6" id="KW-0061">Asparagine biosynthesis</keyword>
<evidence type="ECO:0000256" key="4">
    <source>
        <dbReference type="ARBA" id="ARBA00022741"/>
    </source>
</evidence>
<feature type="domain" description="Glutamine amidotransferase type-2" evidence="9">
    <location>
        <begin position="2"/>
        <end position="176"/>
    </location>
</feature>
<evidence type="ECO:0000256" key="6">
    <source>
        <dbReference type="ARBA" id="ARBA00022888"/>
    </source>
</evidence>
<dbReference type="EC" id="6.3.5.4" evidence="1"/>
<dbReference type="PIRSF" id="PIRSF001589">
    <property type="entry name" value="Asn_synthetase_glu-h"/>
    <property type="match status" value="1"/>
</dbReference>
<dbReference type="RefSeq" id="WP_191286697.1">
    <property type="nucleotide sequence ID" value="NZ_BNCH01000005.1"/>
</dbReference>
<dbReference type="InterPro" id="IPR006426">
    <property type="entry name" value="Asn_synth_AEB"/>
</dbReference>
<dbReference type="EMBL" id="BNCH01000005">
    <property type="protein sequence ID" value="GHF01549.1"/>
    <property type="molecule type" value="Genomic_DNA"/>
</dbReference>
<dbReference type="CDD" id="cd01991">
    <property type="entry name" value="Asn_synthase_B_C"/>
    <property type="match status" value="1"/>
</dbReference>
<name>A0ABQ3J4U1_9RHOB</name>
<keyword evidence="2" id="KW-0436">Ligase</keyword>
<evidence type="ECO:0000256" key="3">
    <source>
        <dbReference type="ARBA" id="ARBA00022605"/>
    </source>
</evidence>
<dbReference type="InterPro" id="IPR001962">
    <property type="entry name" value="Asn_synthase"/>
</dbReference>
<evidence type="ECO:0000256" key="5">
    <source>
        <dbReference type="ARBA" id="ARBA00022840"/>
    </source>
</evidence>
<keyword evidence="3" id="KW-0028">Amino-acid biosynthesis</keyword>
<dbReference type="SUPFAM" id="SSF56235">
    <property type="entry name" value="N-terminal nucleophile aminohydrolases (Ntn hydrolases)"/>
    <property type="match status" value="1"/>
</dbReference>
<dbReference type="InterPro" id="IPR029055">
    <property type="entry name" value="Ntn_hydrolases_N"/>
</dbReference>
<dbReference type="PROSITE" id="PS51278">
    <property type="entry name" value="GATASE_TYPE_2"/>
    <property type="match status" value="1"/>
</dbReference>
<accession>A0ABQ3J4U1</accession>
<evidence type="ECO:0000256" key="7">
    <source>
        <dbReference type="ARBA" id="ARBA00029440"/>
    </source>
</evidence>
<keyword evidence="11" id="KW-1185">Reference proteome</keyword>
<dbReference type="PANTHER" id="PTHR11772:SF2">
    <property type="entry name" value="ASPARAGINE SYNTHETASE [GLUTAMINE-HYDROLYZING]"/>
    <property type="match status" value="1"/>
</dbReference>
<reference evidence="11" key="1">
    <citation type="journal article" date="2019" name="Int. J. Syst. Evol. Microbiol.">
        <title>The Global Catalogue of Microorganisms (GCM) 10K type strain sequencing project: providing services to taxonomists for standard genome sequencing and annotation.</title>
        <authorList>
            <consortium name="The Broad Institute Genomics Platform"/>
            <consortium name="The Broad Institute Genome Sequencing Center for Infectious Disease"/>
            <person name="Wu L."/>
            <person name="Ma J."/>
        </authorList>
    </citation>
    <scope>NUCLEOTIDE SEQUENCE [LARGE SCALE GENOMIC DNA]</scope>
    <source>
        <strain evidence="11">KCTC 42443</strain>
    </source>
</reference>
<gene>
    <name evidence="10" type="primary">asnB</name>
    <name evidence="10" type="ORF">GCM10016455_23140</name>
</gene>
<evidence type="ECO:0000313" key="11">
    <source>
        <dbReference type="Proteomes" id="UP000609802"/>
    </source>
</evidence>
<comment type="caution">
    <text evidence="10">The sequence shown here is derived from an EMBL/GenBank/DDBJ whole genome shotgun (WGS) entry which is preliminary data.</text>
</comment>
<dbReference type="Proteomes" id="UP000609802">
    <property type="component" value="Unassembled WGS sequence"/>
</dbReference>
<dbReference type="SUPFAM" id="SSF52402">
    <property type="entry name" value="Adenine nucleotide alpha hydrolases-like"/>
    <property type="match status" value="1"/>
</dbReference>
<comment type="catalytic activity">
    <reaction evidence="8">
        <text>L-aspartate + L-glutamine + ATP + H2O = L-asparagine + L-glutamate + AMP + diphosphate + H(+)</text>
        <dbReference type="Rhea" id="RHEA:12228"/>
        <dbReference type="ChEBI" id="CHEBI:15377"/>
        <dbReference type="ChEBI" id="CHEBI:15378"/>
        <dbReference type="ChEBI" id="CHEBI:29985"/>
        <dbReference type="ChEBI" id="CHEBI:29991"/>
        <dbReference type="ChEBI" id="CHEBI:30616"/>
        <dbReference type="ChEBI" id="CHEBI:33019"/>
        <dbReference type="ChEBI" id="CHEBI:58048"/>
        <dbReference type="ChEBI" id="CHEBI:58359"/>
        <dbReference type="ChEBI" id="CHEBI:456215"/>
        <dbReference type="EC" id="6.3.5.4"/>
    </reaction>
</comment>
<dbReference type="Pfam" id="PF13537">
    <property type="entry name" value="GATase_7"/>
    <property type="match status" value="1"/>
</dbReference>
<protein>
    <recommendedName>
        <fullName evidence="1">asparagine synthase (glutamine-hydrolyzing)</fullName>
        <ecNumber evidence="1">6.3.5.4</ecNumber>
    </recommendedName>
</protein>
<dbReference type="InterPro" id="IPR014729">
    <property type="entry name" value="Rossmann-like_a/b/a_fold"/>
</dbReference>
<proteinExistence type="predicted"/>
<dbReference type="Pfam" id="PF00733">
    <property type="entry name" value="Asn_synthase"/>
    <property type="match status" value="2"/>
</dbReference>
<evidence type="ECO:0000256" key="8">
    <source>
        <dbReference type="ARBA" id="ARBA00048741"/>
    </source>
</evidence>
<evidence type="ECO:0000313" key="10">
    <source>
        <dbReference type="EMBL" id="GHF01549.1"/>
    </source>
</evidence>
<dbReference type="Gene3D" id="3.60.20.10">
    <property type="entry name" value="Glutamine Phosphoribosylpyrophosphate, subunit 1, domain 1"/>
    <property type="match status" value="1"/>
</dbReference>
<keyword evidence="5" id="KW-0067">ATP-binding</keyword>
<evidence type="ECO:0000259" key="9">
    <source>
        <dbReference type="PROSITE" id="PS51278"/>
    </source>
</evidence>
<comment type="pathway">
    <text evidence="7">Amino-acid biosynthesis.</text>
</comment>
<dbReference type="Gene3D" id="3.40.50.620">
    <property type="entry name" value="HUPs"/>
    <property type="match status" value="1"/>
</dbReference>